<dbReference type="InterPro" id="IPR051538">
    <property type="entry name" value="Acyl-CoA_Synth/Transferase"/>
</dbReference>
<organism evidence="6 7">
    <name type="scientific">Camelimonas lactis</name>
    <dbReference type="NCBI Taxonomy" id="659006"/>
    <lineage>
        <taxon>Bacteria</taxon>
        <taxon>Pseudomonadati</taxon>
        <taxon>Pseudomonadota</taxon>
        <taxon>Alphaproteobacteria</taxon>
        <taxon>Hyphomicrobiales</taxon>
        <taxon>Chelatococcaceae</taxon>
        <taxon>Camelimonas</taxon>
    </lineage>
</organism>
<dbReference type="SUPFAM" id="SSF51735">
    <property type="entry name" value="NAD(P)-binding Rossmann-fold domains"/>
    <property type="match status" value="1"/>
</dbReference>
<dbReference type="PROSITE" id="PS51186">
    <property type="entry name" value="GNAT"/>
    <property type="match status" value="1"/>
</dbReference>
<dbReference type="RefSeq" id="WP_132002459.1">
    <property type="nucleotide sequence ID" value="NZ_JBHUNN010000002.1"/>
</dbReference>
<dbReference type="PANTHER" id="PTHR43334:SF1">
    <property type="entry name" value="3-HYDROXYPROPIONATE--COA LIGASE [ADP-FORMING]"/>
    <property type="match status" value="1"/>
</dbReference>
<evidence type="ECO:0000256" key="4">
    <source>
        <dbReference type="ARBA" id="ARBA00022840"/>
    </source>
</evidence>
<dbReference type="InterPro" id="IPR036291">
    <property type="entry name" value="NAD(P)-bd_dom_sf"/>
</dbReference>
<dbReference type="InterPro" id="IPR013815">
    <property type="entry name" value="ATP_grasp_subdomain_1"/>
</dbReference>
<keyword evidence="1" id="KW-0816">Tricarboxylic acid cycle</keyword>
<dbReference type="Gene3D" id="3.40.50.720">
    <property type="entry name" value="NAD(P)-binding Rossmann-like Domain"/>
    <property type="match status" value="1"/>
</dbReference>
<dbReference type="InterPro" id="IPR016102">
    <property type="entry name" value="Succinyl-CoA_synth-like"/>
</dbReference>
<reference evidence="6 7" key="1">
    <citation type="submission" date="2019-03" db="EMBL/GenBank/DDBJ databases">
        <title>Genomic Encyclopedia of Type Strains, Phase IV (KMG-IV): sequencing the most valuable type-strain genomes for metagenomic binning, comparative biology and taxonomic classification.</title>
        <authorList>
            <person name="Goeker M."/>
        </authorList>
    </citation>
    <scope>NUCLEOTIDE SEQUENCE [LARGE SCALE GENOMIC DNA]</scope>
    <source>
        <strain evidence="6 7">DSM 22958</strain>
    </source>
</reference>
<gene>
    <name evidence="6" type="ORF">EV666_101524</name>
</gene>
<dbReference type="Gene3D" id="3.40.50.261">
    <property type="entry name" value="Succinyl-CoA synthetase domains"/>
    <property type="match status" value="2"/>
</dbReference>
<dbReference type="Pfam" id="PF13607">
    <property type="entry name" value="Succ_CoA_lig"/>
    <property type="match status" value="1"/>
</dbReference>
<dbReference type="Proteomes" id="UP000294881">
    <property type="component" value="Unassembled WGS sequence"/>
</dbReference>
<keyword evidence="3" id="KW-0547">Nucleotide-binding</keyword>
<protein>
    <submittedName>
        <fullName evidence="6">Acetyltransferase</fullName>
    </submittedName>
</protein>
<dbReference type="SUPFAM" id="SSF55729">
    <property type="entry name" value="Acyl-CoA N-acyltransferases (Nat)"/>
    <property type="match status" value="1"/>
</dbReference>
<dbReference type="SMART" id="SM00881">
    <property type="entry name" value="CoA_binding"/>
    <property type="match status" value="1"/>
</dbReference>
<evidence type="ECO:0000313" key="6">
    <source>
        <dbReference type="EMBL" id="TCO16269.1"/>
    </source>
</evidence>
<dbReference type="SUPFAM" id="SSF52210">
    <property type="entry name" value="Succinyl-CoA synthetase domains"/>
    <property type="match status" value="2"/>
</dbReference>
<dbReference type="CDD" id="cd04301">
    <property type="entry name" value="NAT_SF"/>
    <property type="match status" value="1"/>
</dbReference>
<sequence>MSTYRLDRLFRPASVGVVGVSRRAGSLGRVLLNNLLAGGFEGTVYAINPAFASASNHIDLPGVTFAASLEDLRETPPDLVVIVSPSLTIVENVAAAGRIGCSAAILVPPSHGVSPPEILSAVRAEARKHGLRLIGPGGVGVISPRARLNASLGARMPGSGDMALISQSGAIANGLVEWGRQHQIGFSGVISIGEQVDVDVADCLDYFAADDRTRAILVYVEDIAAAPKFMSAARAAARAKPVVVLRPGRHEKRPPSADMTSVAALATRDAVYDAAFRRAGLLRVFDLDEMFSAAETLGRQRPFYGRRLAIMVNDRGVGAVAVDRLLDLQGELAELSAETRARLDTLMPERAPVANPVDTTGYTDPQSLDALARTLLLDKTADALLVINIPSALSDSNEGARALVEAVKTHRKGRALHKPVLAVWVSSDAEAGRIFDEAGIPHFTTEAEALAGYMHLVRYRAALDLLMETPDALPHDFAPDAATARALIAGAIADGREWLDPVEIQQLLRAYEIPVVPATFVADAREVVAAARPLLAQGDQVVVKIVSPEVPHRTRIGGVRLNLRSEAAVQAAVDELLEITRERQLSGFVVQPMVDERDSRALIAGITDDPQFGPVMVFGRGGSAVSVINDISLALPPLDLKLAEVMIARTRVSLRLKGYRDTEPADEHAIRLTLVKLSQIAVDLPEVRELEINPLLSDSLGVAALNARVRVAPAPVGERHGSGHPRLSVRPYPRAWERTITGRSGKVYFVRPVRPEDEQMFVDFMSQASEDDLRLRFFAPVRDFNHAFVARLVQVDYARAIAFVAIEAATGQMMGVVRLHADSNHEKGEYAIMVRSELKGTGLGMELMRLIIEWARADGIRVVEGQVLRDNQAMLGVCRKLGFSIRADREDPSVMIATLPLERAAEA</sequence>
<dbReference type="InterPro" id="IPR000182">
    <property type="entry name" value="GNAT_dom"/>
</dbReference>
<dbReference type="Pfam" id="PF13380">
    <property type="entry name" value="CoA_binding_2"/>
    <property type="match status" value="1"/>
</dbReference>
<dbReference type="SUPFAM" id="SSF56059">
    <property type="entry name" value="Glutathione synthetase ATP-binding domain-like"/>
    <property type="match status" value="1"/>
</dbReference>
<dbReference type="Pfam" id="PF13302">
    <property type="entry name" value="Acetyltransf_3"/>
    <property type="match status" value="1"/>
</dbReference>
<evidence type="ECO:0000313" key="7">
    <source>
        <dbReference type="Proteomes" id="UP000294881"/>
    </source>
</evidence>
<evidence type="ECO:0000256" key="2">
    <source>
        <dbReference type="ARBA" id="ARBA00022598"/>
    </source>
</evidence>
<dbReference type="Gene3D" id="3.30.470.20">
    <property type="entry name" value="ATP-grasp fold, B domain"/>
    <property type="match status" value="1"/>
</dbReference>
<dbReference type="InterPro" id="IPR032875">
    <property type="entry name" value="Succ_CoA_lig_flav_dom"/>
</dbReference>
<keyword evidence="7" id="KW-1185">Reference proteome</keyword>
<dbReference type="GO" id="GO:0006099">
    <property type="term" value="P:tricarboxylic acid cycle"/>
    <property type="evidence" value="ECO:0007669"/>
    <property type="project" value="UniProtKB-KW"/>
</dbReference>
<dbReference type="InterPro" id="IPR003781">
    <property type="entry name" value="CoA-bd"/>
</dbReference>
<dbReference type="GO" id="GO:0016747">
    <property type="term" value="F:acyltransferase activity, transferring groups other than amino-acyl groups"/>
    <property type="evidence" value="ECO:0007669"/>
    <property type="project" value="InterPro"/>
</dbReference>
<proteinExistence type="predicted"/>
<dbReference type="GO" id="GO:0005524">
    <property type="term" value="F:ATP binding"/>
    <property type="evidence" value="ECO:0007669"/>
    <property type="project" value="UniProtKB-KW"/>
</dbReference>
<dbReference type="Pfam" id="PF13549">
    <property type="entry name" value="ATP-grasp_5"/>
    <property type="match status" value="1"/>
</dbReference>
<dbReference type="EMBL" id="SLWL01000001">
    <property type="protein sequence ID" value="TCO16269.1"/>
    <property type="molecule type" value="Genomic_DNA"/>
</dbReference>
<accession>A0A4R2GYB1</accession>
<feature type="domain" description="N-acetyltransferase" evidence="5">
    <location>
        <begin position="748"/>
        <end position="900"/>
    </location>
</feature>
<evidence type="ECO:0000256" key="1">
    <source>
        <dbReference type="ARBA" id="ARBA00022532"/>
    </source>
</evidence>
<dbReference type="AlphaFoldDB" id="A0A4R2GYB1"/>
<dbReference type="OrthoDB" id="9807426at2"/>
<dbReference type="InterPro" id="IPR016181">
    <property type="entry name" value="Acyl_CoA_acyltransferase"/>
</dbReference>
<dbReference type="GO" id="GO:0016874">
    <property type="term" value="F:ligase activity"/>
    <property type="evidence" value="ECO:0007669"/>
    <property type="project" value="UniProtKB-KW"/>
</dbReference>
<keyword evidence="2" id="KW-0436">Ligase</keyword>
<dbReference type="Gene3D" id="3.40.630.30">
    <property type="match status" value="1"/>
</dbReference>
<name>A0A4R2GYB1_9HYPH</name>
<keyword evidence="6" id="KW-0808">Transferase</keyword>
<comment type="caution">
    <text evidence="6">The sequence shown here is derived from an EMBL/GenBank/DDBJ whole genome shotgun (WGS) entry which is preliminary data.</text>
</comment>
<evidence type="ECO:0000259" key="5">
    <source>
        <dbReference type="PROSITE" id="PS51186"/>
    </source>
</evidence>
<dbReference type="PANTHER" id="PTHR43334">
    <property type="entry name" value="ACETATE--COA LIGASE [ADP-FORMING]"/>
    <property type="match status" value="1"/>
</dbReference>
<evidence type="ECO:0000256" key="3">
    <source>
        <dbReference type="ARBA" id="ARBA00022741"/>
    </source>
</evidence>
<keyword evidence="4" id="KW-0067">ATP-binding</keyword>
<dbReference type="Gene3D" id="3.30.1490.20">
    <property type="entry name" value="ATP-grasp fold, A domain"/>
    <property type="match status" value="1"/>
</dbReference>